<keyword evidence="4" id="KW-1185">Reference proteome</keyword>
<dbReference type="InterPro" id="IPR036378">
    <property type="entry name" value="FAS1_dom_sf"/>
</dbReference>
<feature type="region of interest" description="Disordered" evidence="1">
    <location>
        <begin position="29"/>
        <end position="117"/>
    </location>
</feature>
<feature type="compositionally biased region" description="Low complexity" evidence="1">
    <location>
        <begin position="101"/>
        <end position="117"/>
    </location>
</feature>
<feature type="domain" description="FAS1" evidence="2">
    <location>
        <begin position="118"/>
        <end position="249"/>
    </location>
</feature>
<evidence type="ECO:0000313" key="3">
    <source>
        <dbReference type="EMBL" id="MCM1982949.1"/>
    </source>
</evidence>
<gene>
    <name evidence="3" type="ORF">QQ91_0008950</name>
</gene>
<dbReference type="FunFam" id="2.30.180.10:FF:000019">
    <property type="entry name" value="Cell surface lipoprotein"/>
    <property type="match status" value="1"/>
</dbReference>
<evidence type="ECO:0000259" key="2">
    <source>
        <dbReference type="PROSITE" id="PS50213"/>
    </source>
</evidence>
<accession>A0ABD4T2X9</accession>
<dbReference type="SMART" id="SM00554">
    <property type="entry name" value="FAS1"/>
    <property type="match status" value="1"/>
</dbReference>
<feature type="compositionally biased region" description="Low complexity" evidence="1">
    <location>
        <begin position="34"/>
        <end position="51"/>
    </location>
</feature>
<evidence type="ECO:0000256" key="1">
    <source>
        <dbReference type="SAM" id="MobiDB-lite"/>
    </source>
</evidence>
<dbReference type="PANTHER" id="PTHR10900">
    <property type="entry name" value="PERIOSTIN-RELATED"/>
    <property type="match status" value="1"/>
</dbReference>
<dbReference type="Gene3D" id="2.30.180.10">
    <property type="entry name" value="FAS1 domain"/>
    <property type="match status" value="1"/>
</dbReference>
<evidence type="ECO:0000313" key="4">
    <source>
        <dbReference type="Proteomes" id="UP000031561"/>
    </source>
</evidence>
<proteinExistence type="predicted"/>
<dbReference type="AlphaFoldDB" id="A0ABD4T2X9"/>
<comment type="caution">
    <text evidence="3">The sequence shown here is derived from an EMBL/GenBank/DDBJ whole genome shotgun (WGS) entry which is preliminary data.</text>
</comment>
<name>A0ABD4T2X9_9CYAN</name>
<dbReference type="RefSeq" id="WP_236096129.1">
    <property type="nucleotide sequence ID" value="NZ_JTHE03000048.1"/>
</dbReference>
<dbReference type="SUPFAM" id="SSF82153">
    <property type="entry name" value="FAS1 domain"/>
    <property type="match status" value="1"/>
</dbReference>
<dbReference type="PROSITE" id="PS50213">
    <property type="entry name" value="FAS1"/>
    <property type="match status" value="1"/>
</dbReference>
<dbReference type="EMBL" id="JTHE03000048">
    <property type="protein sequence ID" value="MCM1982949.1"/>
    <property type="molecule type" value="Genomic_DNA"/>
</dbReference>
<dbReference type="InterPro" id="IPR000782">
    <property type="entry name" value="FAS1_domain"/>
</dbReference>
<dbReference type="InterPro" id="IPR050904">
    <property type="entry name" value="Adhesion/Biosynth-related"/>
</dbReference>
<sequence>MKLIPHVLQWSPVLILGLSVGLVSPAQADSMMKGSTPSSPTSAEAPGSEALPVPPVPALAEPEMPKASDLAPESDVVPAASEEGIDTAADPVTPVEDLTEADPPTAETPSAAEADAASKTLVELASSAEEFSTLVQAIEAAGLTETLSGEGAFTVFAPTNAAFEALPPGVLEALLQPDNKSLLVKVLTYHVLPQKLMAADLASGEVETVAGTPATVTVEPEAVKIDDATVEQADVEASNGVIHAIDKVLVPAGLQ</sequence>
<protein>
    <submittedName>
        <fullName evidence="3">Fasciclin domain-containing protein</fullName>
    </submittedName>
</protein>
<organism evidence="3 4">
    <name type="scientific">Lyngbya confervoides BDU141951</name>
    <dbReference type="NCBI Taxonomy" id="1574623"/>
    <lineage>
        <taxon>Bacteria</taxon>
        <taxon>Bacillati</taxon>
        <taxon>Cyanobacteriota</taxon>
        <taxon>Cyanophyceae</taxon>
        <taxon>Oscillatoriophycideae</taxon>
        <taxon>Oscillatoriales</taxon>
        <taxon>Microcoleaceae</taxon>
        <taxon>Lyngbya</taxon>
    </lineage>
</organism>
<dbReference type="Pfam" id="PF02469">
    <property type="entry name" value="Fasciclin"/>
    <property type="match status" value="1"/>
</dbReference>
<reference evidence="3 4" key="1">
    <citation type="journal article" date="2015" name="Genome Announc.">
        <title>Draft Genome Sequence of Filamentous Marine Cyanobacterium Lyngbya confervoides Strain BDU141951.</title>
        <authorList>
            <person name="Chandrababunaidu M.M."/>
            <person name="Sen D."/>
            <person name="Tripathy S."/>
        </authorList>
    </citation>
    <scope>NUCLEOTIDE SEQUENCE [LARGE SCALE GENOMIC DNA]</scope>
    <source>
        <strain evidence="3 4">BDU141951</strain>
    </source>
</reference>
<dbReference type="Proteomes" id="UP000031561">
    <property type="component" value="Unassembled WGS sequence"/>
</dbReference>
<dbReference type="PANTHER" id="PTHR10900:SF77">
    <property type="entry name" value="FI19380P1"/>
    <property type="match status" value="1"/>
</dbReference>